<dbReference type="EMBL" id="MGFH01000145">
    <property type="protein sequence ID" value="OGM04384.1"/>
    <property type="molecule type" value="Genomic_DNA"/>
</dbReference>
<proteinExistence type="predicted"/>
<dbReference type="Pfam" id="PF00294">
    <property type="entry name" value="PfkB"/>
    <property type="match status" value="1"/>
</dbReference>
<evidence type="ECO:0000259" key="3">
    <source>
        <dbReference type="Pfam" id="PF00294"/>
    </source>
</evidence>
<dbReference type="InterPro" id="IPR011611">
    <property type="entry name" value="PfkB_dom"/>
</dbReference>
<sequence length="356" mass="38435">MASDKGKPLFKIKSGREKEYYKILDSLKTVKVAVIGDIIADEYITGGCERISREAPVLILRHESSKTTPGGAGNATANVASLGAKVFSIGAADKSREADAVIDFYDKNGINTEFIVRCGEYKTCVKTRIMSGALHTTLQQVIRIDRGGDAPLADKTADKILANFKKVVKMVDAVLISDYNCGLFTDYFCAGLQNILNSEYSKREILVIVDSRHRLFDFKGAYTATPNESEAHEASGVRIRDSKTLIDCGRKLLKMTGDKTMLITRGSAGMAFFDESGALHETAITRRDEIADVTGAGDTVAAMLAASLPLTTKKGDPVLSVELANIAGGVKVMKRGTAQVTNAEVRAEIVRILKNS</sequence>
<dbReference type="STRING" id="1817813.A2008_02705"/>
<keyword evidence="1" id="KW-0808">Transferase</keyword>
<evidence type="ECO:0000313" key="4">
    <source>
        <dbReference type="EMBL" id="OGM04384.1"/>
    </source>
</evidence>
<protein>
    <recommendedName>
        <fullName evidence="3">Carbohydrate kinase PfkB domain-containing protein</fullName>
    </recommendedName>
</protein>
<dbReference type="Gene3D" id="3.40.1190.20">
    <property type="match status" value="1"/>
</dbReference>
<comment type="caution">
    <text evidence="4">The sequence shown here is derived from an EMBL/GenBank/DDBJ whole genome shotgun (WGS) entry which is preliminary data.</text>
</comment>
<dbReference type="PANTHER" id="PTHR46969:SF1">
    <property type="entry name" value="BIFUNCTIONAL PROTEIN HLDE"/>
    <property type="match status" value="1"/>
</dbReference>
<dbReference type="GO" id="GO:0033785">
    <property type="term" value="F:heptose 7-phosphate kinase activity"/>
    <property type="evidence" value="ECO:0007669"/>
    <property type="project" value="TreeGrafter"/>
</dbReference>
<dbReference type="InterPro" id="IPR029056">
    <property type="entry name" value="Ribokinase-like"/>
</dbReference>
<evidence type="ECO:0000313" key="5">
    <source>
        <dbReference type="Proteomes" id="UP000178735"/>
    </source>
</evidence>
<evidence type="ECO:0000256" key="2">
    <source>
        <dbReference type="ARBA" id="ARBA00022777"/>
    </source>
</evidence>
<evidence type="ECO:0000256" key="1">
    <source>
        <dbReference type="ARBA" id="ARBA00022679"/>
    </source>
</evidence>
<reference evidence="4 5" key="1">
    <citation type="journal article" date="2016" name="Nat. Commun.">
        <title>Thousands of microbial genomes shed light on interconnected biogeochemical processes in an aquifer system.</title>
        <authorList>
            <person name="Anantharaman K."/>
            <person name="Brown C.T."/>
            <person name="Hug L.A."/>
            <person name="Sharon I."/>
            <person name="Castelle C.J."/>
            <person name="Probst A.J."/>
            <person name="Thomas B.C."/>
            <person name="Singh A."/>
            <person name="Wilkins M.J."/>
            <person name="Karaoz U."/>
            <person name="Brodie E.L."/>
            <person name="Williams K.H."/>
            <person name="Hubbard S.S."/>
            <person name="Banfield J.F."/>
        </authorList>
    </citation>
    <scope>NUCLEOTIDE SEQUENCE [LARGE SCALE GENOMIC DNA]</scope>
</reference>
<accession>A0A1F7WNG4</accession>
<dbReference type="GO" id="GO:0016773">
    <property type="term" value="F:phosphotransferase activity, alcohol group as acceptor"/>
    <property type="evidence" value="ECO:0007669"/>
    <property type="project" value="InterPro"/>
</dbReference>
<dbReference type="GO" id="GO:0005829">
    <property type="term" value="C:cytosol"/>
    <property type="evidence" value="ECO:0007669"/>
    <property type="project" value="TreeGrafter"/>
</dbReference>
<name>A0A1F7WNG4_9BACT</name>
<dbReference type="SUPFAM" id="SSF53613">
    <property type="entry name" value="Ribokinase-like"/>
    <property type="match status" value="1"/>
</dbReference>
<organism evidence="4 5">
    <name type="scientific">Candidatus Wallbacteria bacterium GWC2_49_35</name>
    <dbReference type="NCBI Taxonomy" id="1817813"/>
    <lineage>
        <taxon>Bacteria</taxon>
        <taxon>Candidatus Walliibacteriota</taxon>
    </lineage>
</organism>
<keyword evidence="2" id="KW-0418">Kinase</keyword>
<dbReference type="Proteomes" id="UP000178735">
    <property type="component" value="Unassembled WGS sequence"/>
</dbReference>
<dbReference type="GO" id="GO:0033786">
    <property type="term" value="F:heptose-1-phosphate adenylyltransferase activity"/>
    <property type="evidence" value="ECO:0007669"/>
    <property type="project" value="TreeGrafter"/>
</dbReference>
<dbReference type="AlphaFoldDB" id="A0A1F7WNG4"/>
<dbReference type="CDD" id="cd01172">
    <property type="entry name" value="RfaE_like"/>
    <property type="match status" value="1"/>
</dbReference>
<dbReference type="PANTHER" id="PTHR46969">
    <property type="entry name" value="BIFUNCTIONAL PROTEIN HLDE"/>
    <property type="match status" value="1"/>
</dbReference>
<gene>
    <name evidence="4" type="ORF">A2008_02705</name>
</gene>
<dbReference type="InterPro" id="IPR011913">
    <property type="entry name" value="RfaE_dom_I"/>
</dbReference>
<feature type="domain" description="Carbohydrate kinase PfkB" evidence="3">
    <location>
        <begin position="31"/>
        <end position="339"/>
    </location>
</feature>